<dbReference type="AlphaFoldDB" id="A0A2K4X6J7"/>
<feature type="signal peptide" evidence="1">
    <location>
        <begin position="1"/>
        <end position="23"/>
    </location>
</feature>
<dbReference type="EMBL" id="LT965928">
    <property type="protein sequence ID" value="SOU39956.1"/>
    <property type="molecule type" value="Genomic_DNA"/>
</dbReference>
<organism evidence="3 4">
    <name type="scientific">Pseudoalteromonas carrageenovora IAM 12662</name>
    <dbReference type="NCBI Taxonomy" id="1314868"/>
    <lineage>
        <taxon>Bacteria</taxon>
        <taxon>Pseudomonadati</taxon>
        <taxon>Pseudomonadota</taxon>
        <taxon>Gammaproteobacteria</taxon>
        <taxon>Alteromonadales</taxon>
        <taxon>Pseudoalteromonadaceae</taxon>
        <taxon>Pseudoalteromonas</taxon>
    </lineage>
</organism>
<evidence type="ECO:0000313" key="4">
    <source>
        <dbReference type="Proteomes" id="UP000238288"/>
    </source>
</evidence>
<evidence type="ECO:0000313" key="3">
    <source>
        <dbReference type="EMBL" id="SOU39956.1"/>
    </source>
</evidence>
<gene>
    <name evidence="3" type="ORF">PCAR9_A20381</name>
    <name evidence="2" type="ORF">PCARR_a0435</name>
</gene>
<dbReference type="EMBL" id="AQGW01000018">
    <property type="protein sequence ID" value="MBE0382158.1"/>
    <property type="molecule type" value="Genomic_DNA"/>
</dbReference>
<proteinExistence type="predicted"/>
<name>A0A2K4X6J7_PSEVC</name>
<accession>A0A2K4X6J7</accession>
<dbReference type="GO" id="GO:0016788">
    <property type="term" value="F:hydrolase activity, acting on ester bonds"/>
    <property type="evidence" value="ECO:0007669"/>
    <property type="project" value="UniProtKB-ARBA"/>
</dbReference>
<evidence type="ECO:0000313" key="5">
    <source>
        <dbReference type="Proteomes" id="UP000615003"/>
    </source>
</evidence>
<dbReference type="InterPro" id="IPR036514">
    <property type="entry name" value="SGNH_hydro_sf"/>
</dbReference>
<dbReference type="Gene3D" id="3.40.50.1110">
    <property type="entry name" value="SGNH hydrolase"/>
    <property type="match status" value="1"/>
</dbReference>
<dbReference type="Proteomes" id="UP000615003">
    <property type="component" value="Unassembled WGS sequence"/>
</dbReference>
<dbReference type="GeneID" id="93662598"/>
<reference evidence="2 5" key="1">
    <citation type="submission" date="2015-06" db="EMBL/GenBank/DDBJ databases">
        <title>Genome sequence of Pseudoalteromonas carrageenovora.</title>
        <authorList>
            <person name="Xie B.-B."/>
            <person name="Rong J.-C."/>
            <person name="Qin Q.-L."/>
            <person name="Zhang Y.-Z."/>
        </authorList>
    </citation>
    <scope>NUCLEOTIDE SEQUENCE [LARGE SCALE GENOMIC DNA]</scope>
    <source>
        <strain evidence="2 5">IAM 12662</strain>
    </source>
</reference>
<dbReference type="OrthoDB" id="7443339at2"/>
<sequence>MSFEYISKISLTLALMLALTACGSGGNDSKIAENKETLTSPPVTNNNPQGDYKIIIYGNSHSSSLGALLETIITHQLSNTSVQTMTVGGRFLDEIAEIDSNIDKLSENNWSHAIFQGQKYSQSGAVDYPTDATERMISVAKEQKITPILFPEHPQKGNPAEAKQVYDLHLSISTKQPSCVAPIGFVWNRVLEIMPSVNLYNADGNHASYAGNVLTAMVFYEIITSELADTMQFDADINLSQQEQAMFAQVVTEVLNLYPACGAQ</sequence>
<evidence type="ECO:0008006" key="6">
    <source>
        <dbReference type="Google" id="ProtNLM"/>
    </source>
</evidence>
<protein>
    <recommendedName>
        <fullName evidence="6">Lipoprotein</fullName>
    </recommendedName>
</protein>
<dbReference type="Proteomes" id="UP000238288">
    <property type="component" value="Chromosome PCAR9a"/>
</dbReference>
<evidence type="ECO:0000256" key="1">
    <source>
        <dbReference type="SAM" id="SignalP"/>
    </source>
</evidence>
<feature type="chain" id="PRO_5014413968" description="Lipoprotein" evidence="1">
    <location>
        <begin position="24"/>
        <end position="264"/>
    </location>
</feature>
<evidence type="ECO:0000313" key="2">
    <source>
        <dbReference type="EMBL" id="MBE0382158.1"/>
    </source>
</evidence>
<keyword evidence="1" id="KW-0732">Signal</keyword>
<dbReference type="RefSeq" id="WP_104642055.1">
    <property type="nucleotide sequence ID" value="NZ_AQGW01000018.1"/>
</dbReference>
<reference evidence="3 4" key="2">
    <citation type="submission" date="2017-11" db="EMBL/GenBank/DDBJ databases">
        <authorList>
            <person name="Han C.G."/>
        </authorList>
    </citation>
    <scope>NUCLEOTIDE SEQUENCE [LARGE SCALE GENOMIC DNA]</scope>
    <source>
        <strain evidence="4">ATCC 43555</strain>
        <strain evidence="3">ATCC43555</strain>
    </source>
</reference>
<keyword evidence="5" id="KW-1185">Reference proteome</keyword>